<evidence type="ECO:0000256" key="10">
    <source>
        <dbReference type="ARBA" id="ARBA00037624"/>
    </source>
</evidence>
<evidence type="ECO:0000313" key="14">
    <source>
        <dbReference type="Proteomes" id="UP000821853"/>
    </source>
</evidence>
<dbReference type="InterPro" id="IPR019474">
    <property type="entry name" value="Ub_conjug_fac_E4_core"/>
</dbReference>
<comment type="subcellular location">
    <subcellularLocation>
        <location evidence="2">Cytoplasm</location>
    </subcellularLocation>
</comment>
<dbReference type="OMA" id="WLTEIAM"/>
<protein>
    <recommendedName>
        <fullName evidence="11">Ubiquitin conjugation factor E4 A</fullName>
        <ecNumber evidence="5">2.3.2.27</ecNumber>
    </recommendedName>
</protein>
<evidence type="ECO:0000256" key="9">
    <source>
        <dbReference type="ARBA" id="ARBA00022990"/>
    </source>
</evidence>
<proteinExistence type="inferred from homology"/>
<dbReference type="InterPro" id="IPR013083">
    <property type="entry name" value="Znf_RING/FYVE/PHD"/>
</dbReference>
<dbReference type="PROSITE" id="PS51698">
    <property type="entry name" value="U_BOX"/>
    <property type="match status" value="1"/>
</dbReference>
<comment type="caution">
    <text evidence="13">The sequence shown here is derived from an EMBL/GenBank/DDBJ whole genome shotgun (WGS) entry which is preliminary data.</text>
</comment>
<dbReference type="InterPro" id="IPR003613">
    <property type="entry name" value="Ubox_domain"/>
</dbReference>
<dbReference type="EMBL" id="JABSTR010000976">
    <property type="protein sequence ID" value="KAH9383090.1"/>
    <property type="molecule type" value="Genomic_DNA"/>
</dbReference>
<comment type="function">
    <text evidence="10">Ubiquitin-protein ligase that probably functions as an E3 ligase in conjunction with specific E1 and E2 ligases. May also function as an E4 ligase mediating the assembly of polyubiquitin chains on substrates ubiquitinated by another E3 ubiquitin ligase. Mediates 'Lys-48'-linked polyubiquitination of substrates.</text>
</comment>
<accession>A0A9J6H7S0</accession>
<dbReference type="PANTHER" id="PTHR13931:SF16">
    <property type="entry name" value="UBIQUITIN CONJUGATION FACTOR E4 A"/>
    <property type="match status" value="1"/>
</dbReference>
<evidence type="ECO:0000256" key="4">
    <source>
        <dbReference type="ARBA" id="ARBA00007434"/>
    </source>
</evidence>
<organism evidence="13 14">
    <name type="scientific">Haemaphysalis longicornis</name>
    <name type="common">Bush tick</name>
    <dbReference type="NCBI Taxonomy" id="44386"/>
    <lineage>
        <taxon>Eukaryota</taxon>
        <taxon>Metazoa</taxon>
        <taxon>Ecdysozoa</taxon>
        <taxon>Arthropoda</taxon>
        <taxon>Chelicerata</taxon>
        <taxon>Arachnida</taxon>
        <taxon>Acari</taxon>
        <taxon>Parasitiformes</taxon>
        <taxon>Ixodida</taxon>
        <taxon>Ixodoidea</taxon>
        <taxon>Ixodidae</taxon>
        <taxon>Haemaphysalinae</taxon>
        <taxon>Haemaphysalis</taxon>
    </lineage>
</organism>
<dbReference type="EC" id="2.3.2.27" evidence="5"/>
<feature type="domain" description="U-box" evidence="12">
    <location>
        <begin position="972"/>
        <end position="1045"/>
    </location>
</feature>
<comment type="pathway">
    <text evidence="3">Protein modification; protein ubiquitination.</text>
</comment>
<dbReference type="SUPFAM" id="SSF57850">
    <property type="entry name" value="RING/U-box"/>
    <property type="match status" value="1"/>
</dbReference>
<evidence type="ECO:0000313" key="13">
    <source>
        <dbReference type="EMBL" id="KAH9383090.1"/>
    </source>
</evidence>
<dbReference type="CDD" id="cd16657">
    <property type="entry name" value="RING-Ubox_UBE4A"/>
    <property type="match status" value="1"/>
</dbReference>
<evidence type="ECO:0000256" key="1">
    <source>
        <dbReference type="ARBA" id="ARBA00000900"/>
    </source>
</evidence>
<dbReference type="GO" id="GO:0006511">
    <property type="term" value="P:ubiquitin-dependent protein catabolic process"/>
    <property type="evidence" value="ECO:0007669"/>
    <property type="project" value="InterPro"/>
</dbReference>
<keyword evidence="9" id="KW-0007">Acetylation</keyword>
<reference evidence="13 14" key="1">
    <citation type="journal article" date="2020" name="Cell">
        <title>Large-Scale Comparative Analyses of Tick Genomes Elucidate Their Genetic Diversity and Vector Capacities.</title>
        <authorList>
            <consortium name="Tick Genome and Microbiome Consortium (TIGMIC)"/>
            <person name="Jia N."/>
            <person name="Wang J."/>
            <person name="Shi W."/>
            <person name="Du L."/>
            <person name="Sun Y."/>
            <person name="Zhan W."/>
            <person name="Jiang J.F."/>
            <person name="Wang Q."/>
            <person name="Zhang B."/>
            <person name="Ji P."/>
            <person name="Bell-Sakyi L."/>
            <person name="Cui X.M."/>
            <person name="Yuan T.T."/>
            <person name="Jiang B.G."/>
            <person name="Yang W.F."/>
            <person name="Lam T.T."/>
            <person name="Chang Q.C."/>
            <person name="Ding S.J."/>
            <person name="Wang X.J."/>
            <person name="Zhu J.G."/>
            <person name="Ruan X.D."/>
            <person name="Zhao L."/>
            <person name="Wei J.T."/>
            <person name="Ye R.Z."/>
            <person name="Que T.C."/>
            <person name="Du C.H."/>
            <person name="Zhou Y.H."/>
            <person name="Cheng J.X."/>
            <person name="Dai P.F."/>
            <person name="Guo W.B."/>
            <person name="Han X.H."/>
            <person name="Huang E.J."/>
            <person name="Li L.F."/>
            <person name="Wei W."/>
            <person name="Gao Y.C."/>
            <person name="Liu J.Z."/>
            <person name="Shao H.Z."/>
            <person name="Wang X."/>
            <person name="Wang C.C."/>
            <person name="Yang T.C."/>
            <person name="Huo Q.B."/>
            <person name="Li W."/>
            <person name="Chen H.Y."/>
            <person name="Chen S.E."/>
            <person name="Zhou L.G."/>
            <person name="Ni X.B."/>
            <person name="Tian J.H."/>
            <person name="Sheng Y."/>
            <person name="Liu T."/>
            <person name="Pan Y.S."/>
            <person name="Xia L.Y."/>
            <person name="Li J."/>
            <person name="Zhao F."/>
            <person name="Cao W.C."/>
        </authorList>
    </citation>
    <scope>NUCLEOTIDE SEQUENCE [LARGE SCALE GENOMIC DNA]</scope>
    <source>
        <strain evidence="13">HaeL-2018</strain>
    </source>
</reference>
<dbReference type="InterPro" id="IPR045132">
    <property type="entry name" value="UBE4"/>
</dbReference>
<dbReference type="Gene3D" id="3.30.40.10">
    <property type="entry name" value="Zinc/RING finger domain, C3HC4 (zinc finger)"/>
    <property type="match status" value="1"/>
</dbReference>
<evidence type="ECO:0000256" key="11">
    <source>
        <dbReference type="ARBA" id="ARBA00040077"/>
    </source>
</evidence>
<sequence length="1045" mass="117513">MSDSDMARNPFAALFPSMMDVQAFVQNAAEVSPRDFPPAVTEKDLATAHRMEPNETSAPEIIRSSGHVNSGIADDCHHSLAAVLEDIFRVTVSGDSASETSKGPCCVFLEALKDSKKCLSLDVLDEVVFERLVLDEPQHHVVRKSSVPSDIADASEPRVLFYLYQCYLRLQKAATKLKNDDFDAIQKTMISQAVTCLCHCDVYPGSRIQEQVLHLLEEYQGDMGHQDHPEHFVRKCADLIKERFDAEEEQVSLLEVLSPSFELLRARFSKVSVASREMFVLLALLRCFTQTVSMATALLDFSMPSGSGDLRSFQDSLLGVPLCISCLPRRETDPFEFFETPSQSTMQDHSITESNLWLVRRSCLHVCHEPCGCYYGASSLVHSSCLLMGLCSPPLPSDRGKLWNSQVSELFLTMQRGDGFALNLGAVLLLLARPFSEPRSPKLLRVNYRYCSVEPPSDEQADKLYLHLRGLSKETCLVPRPEGDTSPPPALTAFNFPTECFFACHRVLSLGFRVVHDRLARLSQDLNRVRRVYEETRAQGGENSEVGRRLQENMEKGMTRFLSLKAALLEPSSLEQMLRFHVASATWLCHVATAEDVGAFQPLALPFPEHGNARLALVPEFVVENICDCIVFVKRFSERSLEFVGQDLEHLMTLVLVFMGSPQRMNNPHLRARLAEMLEVLMTSTEDDTYTGIVPFNNRKRLFVSHPFALELSPTLLHVFVSIEMTGQSVTFEQKFHYRRPMYTVLEHLWNMPGHRNKMKSLAAEAEANIECSTPPLFLRFINLLINDAIFLLDEALSVSCPSCFASVRLTRTEANLQHLGMLAHFHNVMGTETIRTLARLTAEVSSIFCHPTMVDRIATMLNYFLLHLVGPQKKNLKVKDFSEYEFKPQELVQNICKIYTNLGSADSETAQAFCIAVSRDGRSYSPELFPQAQKVLLKIMQAPLSVAVGELAEKIKKTASQQKQEDEATGDAPEEFLDPIMSTIMADPVVLPSSGITIDRSTIARHLLSDQTDPFNRSPLTMEMVTPNEELKKKILEWRAKRIQ</sequence>
<evidence type="ECO:0000259" key="12">
    <source>
        <dbReference type="PROSITE" id="PS51698"/>
    </source>
</evidence>
<evidence type="ECO:0000256" key="7">
    <source>
        <dbReference type="ARBA" id="ARBA00022679"/>
    </source>
</evidence>
<name>A0A9J6H7S0_HAELO</name>
<dbReference type="GO" id="GO:0036503">
    <property type="term" value="P:ERAD pathway"/>
    <property type="evidence" value="ECO:0007669"/>
    <property type="project" value="InterPro"/>
</dbReference>
<keyword evidence="8" id="KW-0833">Ubl conjugation pathway</keyword>
<comment type="similarity">
    <text evidence="4">Belongs to the ubiquitin conjugation factor E4 family.</text>
</comment>
<dbReference type="VEuPathDB" id="VectorBase:HLOH_059457"/>
<evidence type="ECO:0000256" key="8">
    <source>
        <dbReference type="ARBA" id="ARBA00022786"/>
    </source>
</evidence>
<dbReference type="Pfam" id="PF04564">
    <property type="entry name" value="U-box"/>
    <property type="match status" value="1"/>
</dbReference>
<keyword evidence="7" id="KW-0808">Transferase</keyword>
<evidence type="ECO:0000256" key="6">
    <source>
        <dbReference type="ARBA" id="ARBA00022490"/>
    </source>
</evidence>
<evidence type="ECO:0000256" key="5">
    <source>
        <dbReference type="ARBA" id="ARBA00012483"/>
    </source>
</evidence>
<dbReference type="GO" id="GO:0005737">
    <property type="term" value="C:cytoplasm"/>
    <property type="evidence" value="ECO:0007669"/>
    <property type="project" value="UniProtKB-SubCell"/>
</dbReference>
<dbReference type="OrthoDB" id="20295at2759"/>
<evidence type="ECO:0000256" key="3">
    <source>
        <dbReference type="ARBA" id="ARBA00004906"/>
    </source>
</evidence>
<dbReference type="Proteomes" id="UP000821853">
    <property type="component" value="Unassembled WGS sequence"/>
</dbReference>
<keyword evidence="6" id="KW-0963">Cytoplasm</keyword>
<comment type="catalytic activity">
    <reaction evidence="1">
        <text>S-ubiquitinyl-[E2 ubiquitin-conjugating enzyme]-L-cysteine + [acceptor protein]-L-lysine = [E2 ubiquitin-conjugating enzyme]-L-cysteine + N(6)-ubiquitinyl-[acceptor protein]-L-lysine.</text>
        <dbReference type="EC" id="2.3.2.27"/>
    </reaction>
</comment>
<dbReference type="SMART" id="SM00504">
    <property type="entry name" value="Ubox"/>
    <property type="match status" value="1"/>
</dbReference>
<dbReference type="FunFam" id="3.30.40.10:FF:000055">
    <property type="entry name" value="Ubiquitin conjugation factor e4 a"/>
    <property type="match status" value="1"/>
</dbReference>
<dbReference type="AlphaFoldDB" id="A0A9J6H7S0"/>
<dbReference type="PANTHER" id="PTHR13931">
    <property type="entry name" value="UBIQUITINATION FACTOR E4"/>
    <property type="match status" value="1"/>
</dbReference>
<keyword evidence="14" id="KW-1185">Reference proteome</keyword>
<gene>
    <name evidence="13" type="ORF">HPB48_023825</name>
</gene>
<evidence type="ECO:0000256" key="2">
    <source>
        <dbReference type="ARBA" id="ARBA00004496"/>
    </source>
</evidence>
<dbReference type="GO" id="GO:0000209">
    <property type="term" value="P:protein polyubiquitination"/>
    <property type="evidence" value="ECO:0007669"/>
    <property type="project" value="TreeGrafter"/>
</dbReference>
<dbReference type="Pfam" id="PF10408">
    <property type="entry name" value="Ufd2P_core"/>
    <property type="match status" value="1"/>
</dbReference>
<dbReference type="GO" id="GO:0000151">
    <property type="term" value="C:ubiquitin ligase complex"/>
    <property type="evidence" value="ECO:0007669"/>
    <property type="project" value="InterPro"/>
</dbReference>
<dbReference type="GO" id="GO:0034450">
    <property type="term" value="F:ubiquitin-ubiquitin ligase activity"/>
    <property type="evidence" value="ECO:0007669"/>
    <property type="project" value="InterPro"/>
</dbReference>
<dbReference type="GO" id="GO:0005634">
    <property type="term" value="C:nucleus"/>
    <property type="evidence" value="ECO:0007669"/>
    <property type="project" value="TreeGrafter"/>
</dbReference>